<gene>
    <name evidence="1" type="ORF">P7U51_000625</name>
</gene>
<dbReference type="AlphaFoldDB" id="A0AAN4JB87"/>
<dbReference type="SUPFAM" id="SSF57938">
    <property type="entry name" value="DnaJ/Hsp40 cysteine-rich domain"/>
    <property type="match status" value="1"/>
</dbReference>
<evidence type="ECO:0000313" key="1">
    <source>
        <dbReference type="EMBL" id="EMM7456173.1"/>
    </source>
</evidence>
<sequence length="250" mass="28887">MSTEAVIKIFDPRTAKLEPRGGKSSIHWDDIAAILATLERENPVGYQMIMVNYRDDKQQERALRDNVTKWAKTFCSKSQLADRPLVERMCQTVVDLQFHRPLSSQHRSLQHLHRLYGPYAQRETTRMKKLKKMLSKELREDRISYLEEQISAARKNINNWVVGHAQASTHCPRCRGTGIINQPQHGTCPVCNGERHIAPTHREIVRHISSNTGQVEMYLFVMDECRWWLSASASAATTRLCELFEMNRDG</sequence>
<protein>
    <submittedName>
        <fullName evidence="1">Uncharacterized protein</fullName>
    </submittedName>
</protein>
<dbReference type="Proteomes" id="UP001169574">
    <property type="component" value="Unassembled WGS sequence"/>
</dbReference>
<dbReference type="InterPro" id="IPR036410">
    <property type="entry name" value="HSP_DnaJ_Cys-rich_dom_sf"/>
</dbReference>
<name>A0AAN4JB87_CITFR</name>
<dbReference type="EMBL" id="ABLGCN030000001">
    <property type="protein sequence ID" value="EMM7456173.1"/>
    <property type="molecule type" value="Genomic_DNA"/>
</dbReference>
<organism evidence="1 2">
    <name type="scientific">Citrobacter freundii</name>
    <dbReference type="NCBI Taxonomy" id="546"/>
    <lineage>
        <taxon>Bacteria</taxon>
        <taxon>Pseudomonadati</taxon>
        <taxon>Pseudomonadota</taxon>
        <taxon>Gammaproteobacteria</taxon>
        <taxon>Enterobacterales</taxon>
        <taxon>Enterobacteriaceae</taxon>
        <taxon>Citrobacter</taxon>
        <taxon>Citrobacter freundii complex</taxon>
    </lineage>
</organism>
<evidence type="ECO:0000313" key="2">
    <source>
        <dbReference type="Proteomes" id="UP001169574"/>
    </source>
</evidence>
<comment type="caution">
    <text evidence="1">The sequence shown here is derived from an EMBL/GenBank/DDBJ whole genome shotgun (WGS) entry which is preliminary data.</text>
</comment>
<accession>A0AAN4JB87</accession>
<proteinExistence type="predicted"/>
<dbReference type="Gene3D" id="6.20.20.10">
    <property type="match status" value="1"/>
</dbReference>
<reference evidence="1" key="1">
    <citation type="submission" date="2024-02" db="EMBL/GenBank/DDBJ databases">
        <authorList>
            <consortium name="Clinical and Environmental Microbiology Branch: Whole genome sequencing antimicrobial resistance pathogens in the healthcare setting"/>
        </authorList>
    </citation>
    <scope>NUCLEOTIDE SEQUENCE</scope>
    <source>
        <strain evidence="1">Whole organism</strain>
    </source>
</reference>